<reference evidence="2 3" key="1">
    <citation type="submission" date="2018-05" db="EMBL/GenBank/DDBJ databases">
        <title>Genomic Encyclopedia of Type Strains, Phase IV (KMG-IV): sequencing the most valuable type-strain genomes for metagenomic binning, comparative biology and taxonomic classification.</title>
        <authorList>
            <person name="Goeker M."/>
        </authorList>
    </citation>
    <scope>NUCLEOTIDE SEQUENCE [LARGE SCALE GENOMIC DNA]</scope>
    <source>
        <strain evidence="2 3">DSM 18773</strain>
    </source>
</reference>
<dbReference type="SUPFAM" id="SSF47413">
    <property type="entry name" value="lambda repressor-like DNA-binding domains"/>
    <property type="match status" value="1"/>
</dbReference>
<dbReference type="AlphaFoldDB" id="A0A316D7Z1"/>
<protein>
    <recommendedName>
        <fullName evidence="1">HTH cro/C1-type domain-containing protein</fullName>
    </recommendedName>
</protein>
<dbReference type="PROSITE" id="PS50943">
    <property type="entry name" value="HTH_CROC1"/>
    <property type="match status" value="1"/>
</dbReference>
<evidence type="ECO:0000313" key="3">
    <source>
        <dbReference type="Proteomes" id="UP000245634"/>
    </source>
</evidence>
<dbReference type="InterPro" id="IPR011990">
    <property type="entry name" value="TPR-like_helical_dom_sf"/>
</dbReference>
<proteinExistence type="predicted"/>
<dbReference type="Gene3D" id="1.10.260.40">
    <property type="entry name" value="lambda repressor-like DNA-binding domains"/>
    <property type="match status" value="1"/>
</dbReference>
<gene>
    <name evidence="2" type="ORF">C7459_11080</name>
</gene>
<feature type="domain" description="HTH cro/C1-type" evidence="1">
    <location>
        <begin position="21"/>
        <end position="77"/>
    </location>
</feature>
<dbReference type="CDD" id="cd00093">
    <property type="entry name" value="HTH_XRE"/>
    <property type="match status" value="1"/>
</dbReference>
<keyword evidence="3" id="KW-1185">Reference proteome</keyword>
<dbReference type="InterPro" id="IPR001387">
    <property type="entry name" value="Cro/C1-type_HTH"/>
</dbReference>
<dbReference type="SUPFAM" id="SSF48452">
    <property type="entry name" value="TPR-like"/>
    <property type="match status" value="1"/>
</dbReference>
<dbReference type="EMBL" id="QGGL01000010">
    <property type="protein sequence ID" value="PWK11551.1"/>
    <property type="molecule type" value="Genomic_DNA"/>
</dbReference>
<evidence type="ECO:0000313" key="2">
    <source>
        <dbReference type="EMBL" id="PWK11551.1"/>
    </source>
</evidence>
<dbReference type="RefSeq" id="WP_109689690.1">
    <property type="nucleotide sequence ID" value="NZ_QGGL01000010.1"/>
</dbReference>
<sequence>MSTLVNSSASELNRIPLGRRISELMKEKGEAYSIRGFATKLGVNRELLRNMLNGTRTIVPSELQQIAKGLGISVERLKQMDTVKRELELEAILQAKSRTKPMMMNANSLAKELAEFAIGATERGYSFNNLGRVQYLLRHYDEAHESWMVAMKFAKEIHEDCNDSKLLYLVTANLMLTHTIRNEYSNIEDMLHVVEKAFADNPRAMGLTHYTRMKMHEARGNIDRARKHAYLSLENYEQTYDALQIGIAMINIAHFESLLLNFTEAAKVLSNAINILHPYGYSLVFSVNEYVKVLLKRGERGTAKDLIFSYQEKSKLYPDLHNKLLISRTVAERNPIFAERVSNDSDSSFEVRLLAYKCLIEYYSSIDDAESVLRYYKKGRLLSGKHSEFFDWEAK</sequence>
<dbReference type="SMART" id="SM00530">
    <property type="entry name" value="HTH_XRE"/>
    <property type="match status" value="1"/>
</dbReference>
<dbReference type="Gene3D" id="1.25.40.10">
    <property type="entry name" value="Tetratricopeptide repeat domain"/>
    <property type="match status" value="1"/>
</dbReference>
<accession>A0A316D7Z1</accession>
<comment type="caution">
    <text evidence="2">The sequence shown here is derived from an EMBL/GenBank/DDBJ whole genome shotgun (WGS) entry which is preliminary data.</text>
</comment>
<name>A0A316D7Z1_9BACL</name>
<dbReference type="OrthoDB" id="2379871at2"/>
<dbReference type="Proteomes" id="UP000245634">
    <property type="component" value="Unassembled WGS sequence"/>
</dbReference>
<organism evidence="2 3">
    <name type="scientific">Tumebacillus permanentifrigoris</name>
    <dbReference type="NCBI Taxonomy" id="378543"/>
    <lineage>
        <taxon>Bacteria</taxon>
        <taxon>Bacillati</taxon>
        <taxon>Bacillota</taxon>
        <taxon>Bacilli</taxon>
        <taxon>Bacillales</taxon>
        <taxon>Alicyclobacillaceae</taxon>
        <taxon>Tumebacillus</taxon>
    </lineage>
</organism>
<evidence type="ECO:0000259" key="1">
    <source>
        <dbReference type="PROSITE" id="PS50943"/>
    </source>
</evidence>
<dbReference type="InterPro" id="IPR010982">
    <property type="entry name" value="Lambda_DNA-bd_dom_sf"/>
</dbReference>
<dbReference type="GO" id="GO:0003677">
    <property type="term" value="F:DNA binding"/>
    <property type="evidence" value="ECO:0007669"/>
    <property type="project" value="InterPro"/>
</dbReference>